<dbReference type="AlphaFoldDB" id="A0A1B2HBW9"/>
<dbReference type="Proteomes" id="UP000093053">
    <property type="component" value="Chromosome"/>
</dbReference>
<protein>
    <submittedName>
        <fullName evidence="1">Uncharacterized protein</fullName>
    </submittedName>
</protein>
<dbReference type="KEGG" id="led:BBK82_03180"/>
<reference evidence="1 2" key="1">
    <citation type="submission" date="2016-07" db="EMBL/GenBank/DDBJ databases">
        <title>Complete genome sequence of the Lentzea guizhouensis DHS C013.</title>
        <authorList>
            <person name="Cao C."/>
        </authorList>
    </citation>
    <scope>NUCLEOTIDE SEQUENCE [LARGE SCALE GENOMIC DNA]</scope>
    <source>
        <strain evidence="1 2">DHS C013</strain>
    </source>
</reference>
<dbReference type="STRING" id="1586287.BBK82_03180"/>
<dbReference type="RefSeq" id="WP_065913636.1">
    <property type="nucleotide sequence ID" value="NZ_CP016793.1"/>
</dbReference>
<evidence type="ECO:0000313" key="1">
    <source>
        <dbReference type="EMBL" id="ANZ35220.1"/>
    </source>
</evidence>
<organism evidence="1 2">
    <name type="scientific">Lentzea guizhouensis</name>
    <dbReference type="NCBI Taxonomy" id="1586287"/>
    <lineage>
        <taxon>Bacteria</taxon>
        <taxon>Bacillati</taxon>
        <taxon>Actinomycetota</taxon>
        <taxon>Actinomycetes</taxon>
        <taxon>Pseudonocardiales</taxon>
        <taxon>Pseudonocardiaceae</taxon>
        <taxon>Lentzea</taxon>
    </lineage>
</organism>
<gene>
    <name evidence="1" type="ORF">BBK82_03180</name>
</gene>
<name>A0A1B2HBW9_9PSEU</name>
<accession>A0A1B2HBW9</accession>
<dbReference type="EMBL" id="CP016793">
    <property type="protein sequence ID" value="ANZ35220.1"/>
    <property type="molecule type" value="Genomic_DNA"/>
</dbReference>
<evidence type="ECO:0000313" key="2">
    <source>
        <dbReference type="Proteomes" id="UP000093053"/>
    </source>
</evidence>
<proteinExistence type="predicted"/>
<sequence length="76" mass="7875">MSGDCAGCDEAVQESASIIAALVRRLGGESVELTDDELAAFTPDTAVLLRRGESGVTIEVSAVDAQRNTEEASCES</sequence>
<keyword evidence="2" id="KW-1185">Reference proteome</keyword>